<feature type="domain" description="Transcription regulator TrmB N-terminal" evidence="2">
    <location>
        <begin position="27"/>
        <end position="91"/>
    </location>
</feature>
<sequence length="269" mass="31035">MMTGMFMLFNNDEYKEPIERIIRVLLDLGLTLNEAKVYVYLAKTGYRKAIEIAENIGIPRTETYQILNRLQSRGLVIATMEHPVRYAAVEFNDLLKTMINVSMERLKEFDRRREEILQVWNNLPEFAKTSCDDKDRFQILEGRDNVYARISSMVADAGELLMICNEVDALRMYNYGIIDVIAKCSNVKIISSVSPSMASVFMDVGLSNVRRIESKFPLVIIKDRKEMVHVIRERNKNDTAAIWTDSTALIESILALFSMLWKDVDDSKQ</sequence>
<dbReference type="SUPFAM" id="SSF46785">
    <property type="entry name" value="Winged helix' DNA-binding domain"/>
    <property type="match status" value="1"/>
</dbReference>
<dbReference type="InterPro" id="IPR036390">
    <property type="entry name" value="WH_DNA-bd_sf"/>
</dbReference>
<feature type="domain" description="Transcription regulator TrmB C-terminal" evidence="3">
    <location>
        <begin position="137"/>
        <end position="263"/>
    </location>
</feature>
<evidence type="ECO:0000256" key="1">
    <source>
        <dbReference type="ARBA" id="ARBA00007287"/>
    </source>
</evidence>
<dbReference type="KEGG" id="ncv:NCAV_0235"/>
<dbReference type="PANTHER" id="PTHR34293">
    <property type="entry name" value="HTH-TYPE TRANSCRIPTIONAL REGULATOR TRMBL2"/>
    <property type="match status" value="1"/>
</dbReference>
<dbReference type="EMBL" id="LT981265">
    <property type="protein sequence ID" value="SPC33433.1"/>
    <property type="molecule type" value="Genomic_DNA"/>
</dbReference>
<evidence type="ECO:0000313" key="5">
    <source>
        <dbReference type="Proteomes" id="UP000236248"/>
    </source>
</evidence>
<dbReference type="InterPro" id="IPR036388">
    <property type="entry name" value="WH-like_DNA-bd_sf"/>
</dbReference>
<evidence type="ECO:0000259" key="2">
    <source>
        <dbReference type="Pfam" id="PF01978"/>
    </source>
</evidence>
<dbReference type="Pfam" id="PF11495">
    <property type="entry name" value="Regulator_TrmB"/>
    <property type="match status" value="1"/>
</dbReference>
<dbReference type="Proteomes" id="UP000236248">
    <property type="component" value="Chromosome NCAV"/>
</dbReference>
<dbReference type="PANTHER" id="PTHR34293:SF1">
    <property type="entry name" value="HTH-TYPE TRANSCRIPTIONAL REGULATOR TRMBL2"/>
    <property type="match status" value="1"/>
</dbReference>
<evidence type="ECO:0000259" key="3">
    <source>
        <dbReference type="Pfam" id="PF11495"/>
    </source>
</evidence>
<protein>
    <submittedName>
        <fullName evidence="4">Putative Transcriptional regulator TrmB</fullName>
    </submittedName>
</protein>
<evidence type="ECO:0000313" key="4">
    <source>
        <dbReference type="EMBL" id="SPC33433.1"/>
    </source>
</evidence>
<gene>
    <name evidence="4" type="ORF">NCAV_0235</name>
</gene>
<dbReference type="InterPro" id="IPR051797">
    <property type="entry name" value="TrmB-like"/>
</dbReference>
<dbReference type="GeneID" id="41594337"/>
<keyword evidence="5" id="KW-1185">Reference proteome</keyword>
<comment type="similarity">
    <text evidence="1">Belongs to the transcriptional regulator TrmB family.</text>
</comment>
<proteinExistence type="inferred from homology"/>
<dbReference type="Gene3D" id="1.10.10.10">
    <property type="entry name" value="Winged helix-like DNA-binding domain superfamily/Winged helix DNA-binding domain"/>
    <property type="match status" value="1"/>
</dbReference>
<accession>A0A2K5AP61</accession>
<dbReference type="InterPro" id="IPR021586">
    <property type="entry name" value="Tscrpt_reg_TrmB_C"/>
</dbReference>
<dbReference type="Pfam" id="PF01978">
    <property type="entry name" value="TrmB"/>
    <property type="match status" value="1"/>
</dbReference>
<name>A0A2K5AP61_9ARCH</name>
<dbReference type="AlphaFoldDB" id="A0A2K5AP61"/>
<organism evidence="4 5">
    <name type="scientific">Candidatus Nitrosocaldus cavascurensis</name>
    <dbReference type="NCBI Taxonomy" id="2058097"/>
    <lineage>
        <taxon>Archaea</taxon>
        <taxon>Nitrososphaerota</taxon>
        <taxon>Nitrososphaeria</taxon>
        <taxon>Candidatus Nitrosocaldales</taxon>
        <taxon>Candidatus Nitrosocaldaceae</taxon>
        <taxon>Candidatus Nitrosocaldus</taxon>
    </lineage>
</organism>
<reference evidence="5" key="1">
    <citation type="submission" date="2018-01" db="EMBL/GenBank/DDBJ databases">
        <authorList>
            <person name="Kerou L M."/>
        </authorList>
    </citation>
    <scope>NUCLEOTIDE SEQUENCE [LARGE SCALE GENOMIC DNA]</scope>
    <source>
        <strain evidence="5">SCU2</strain>
    </source>
</reference>
<dbReference type="RefSeq" id="WP_103287742.1">
    <property type="nucleotide sequence ID" value="NZ_LT981265.1"/>
</dbReference>
<dbReference type="InterPro" id="IPR002831">
    <property type="entry name" value="Tscrpt_reg_TrmB_N"/>
</dbReference>